<sequence length="323" mass="36480">MSARPQVTITLGRSGQVVKRARTTSDVSSSDYDPSLDGKRSVRERLGNNLDNQNSFENHYAKRQRMDNYNMSNNHVDERLHLANHQVSRDDLRYKLMSKSLSRGKVGTEGQNGVDLREKLSRSSRIPLRYESKQNMMGTISSTYSRRIPPARSADDLLQLDSSRKSYPLTLDGLKWRSPDRLLGASRRMSPPRNFVEMRHIPSVRPYDDLRRSVHVTKSIPDTSRAASFPSKTVPIDVAKPILRAPSGSVHKSTYMSEEPLTVAALLHSLGLGKYAIHFQAEEVDMSALRQMGDHDLKELGIPMGPRKKIMLALLARSKPRHP</sequence>
<evidence type="ECO:0000313" key="4">
    <source>
        <dbReference type="EMBL" id="KAG0451457.1"/>
    </source>
</evidence>
<dbReference type="PROSITE" id="PS50105">
    <property type="entry name" value="SAM_DOMAIN"/>
    <property type="match status" value="1"/>
</dbReference>
<dbReference type="Pfam" id="PF00536">
    <property type="entry name" value="SAM_1"/>
    <property type="match status" value="1"/>
</dbReference>
<feature type="compositionally biased region" description="Polar residues" evidence="2">
    <location>
        <begin position="1"/>
        <end position="13"/>
    </location>
</feature>
<feature type="compositionally biased region" description="Basic and acidic residues" evidence="2">
    <location>
        <begin position="36"/>
        <end position="46"/>
    </location>
</feature>
<evidence type="ECO:0000313" key="5">
    <source>
        <dbReference type="Proteomes" id="UP000639772"/>
    </source>
</evidence>
<dbReference type="Gene3D" id="1.10.150.50">
    <property type="entry name" value="Transcription Factor, Ets-1"/>
    <property type="match status" value="1"/>
</dbReference>
<comment type="caution">
    <text evidence="4">The sequence shown here is derived from an EMBL/GenBank/DDBJ whole genome shotgun (WGS) entry which is preliminary data.</text>
</comment>
<proteinExistence type="predicted"/>
<evidence type="ECO:0000259" key="3">
    <source>
        <dbReference type="PROSITE" id="PS50105"/>
    </source>
</evidence>
<dbReference type="OrthoDB" id="76949at2759"/>
<feature type="region of interest" description="Disordered" evidence="2">
    <location>
        <begin position="1"/>
        <end position="55"/>
    </location>
</feature>
<dbReference type="Proteomes" id="UP000639772">
    <property type="component" value="Unassembled WGS sequence"/>
</dbReference>
<dbReference type="EMBL" id="JADCNM010000060">
    <property type="protein sequence ID" value="KAG0451457.1"/>
    <property type="molecule type" value="Genomic_DNA"/>
</dbReference>
<dbReference type="InterPro" id="IPR013761">
    <property type="entry name" value="SAM/pointed_sf"/>
</dbReference>
<reference evidence="4 5" key="1">
    <citation type="journal article" date="2020" name="Nat. Food">
        <title>A phased Vanilla planifolia genome enables genetic improvement of flavour and production.</title>
        <authorList>
            <person name="Hasing T."/>
            <person name="Tang H."/>
            <person name="Brym M."/>
            <person name="Khazi F."/>
            <person name="Huang T."/>
            <person name="Chambers A.H."/>
        </authorList>
    </citation>
    <scope>NUCLEOTIDE SEQUENCE [LARGE SCALE GENOMIC DNA]</scope>
    <source>
        <tissue evidence="4">Leaf</tissue>
    </source>
</reference>
<feature type="domain" description="SAM" evidence="3">
    <location>
        <begin position="262"/>
        <end position="321"/>
    </location>
</feature>
<dbReference type="SUPFAM" id="SSF47769">
    <property type="entry name" value="SAM/Pointed domain"/>
    <property type="match status" value="1"/>
</dbReference>
<gene>
    <name evidence="4" type="ORF">HPP92_026262</name>
</gene>
<organism evidence="4 5">
    <name type="scientific">Vanilla planifolia</name>
    <name type="common">Vanilla</name>
    <dbReference type="NCBI Taxonomy" id="51239"/>
    <lineage>
        <taxon>Eukaryota</taxon>
        <taxon>Viridiplantae</taxon>
        <taxon>Streptophyta</taxon>
        <taxon>Embryophyta</taxon>
        <taxon>Tracheophyta</taxon>
        <taxon>Spermatophyta</taxon>
        <taxon>Magnoliopsida</taxon>
        <taxon>Liliopsida</taxon>
        <taxon>Asparagales</taxon>
        <taxon>Orchidaceae</taxon>
        <taxon>Vanilloideae</taxon>
        <taxon>Vanilleae</taxon>
        <taxon>Vanilla</taxon>
    </lineage>
</organism>
<dbReference type="PANTHER" id="PTHR10627">
    <property type="entry name" value="SCP160"/>
    <property type="match status" value="1"/>
</dbReference>
<evidence type="ECO:0000256" key="1">
    <source>
        <dbReference type="ARBA" id="ARBA00022737"/>
    </source>
</evidence>
<evidence type="ECO:0000256" key="2">
    <source>
        <dbReference type="SAM" id="MobiDB-lite"/>
    </source>
</evidence>
<dbReference type="AlphaFoldDB" id="A0A835PGY9"/>
<dbReference type="InterPro" id="IPR001660">
    <property type="entry name" value="SAM"/>
</dbReference>
<dbReference type="SMART" id="SM00454">
    <property type="entry name" value="SAM"/>
    <property type="match status" value="1"/>
</dbReference>
<accession>A0A835PGY9</accession>
<name>A0A835PGY9_VANPL</name>
<keyword evidence="1" id="KW-0677">Repeat</keyword>
<dbReference type="PANTHER" id="PTHR10627:SF74">
    <property type="entry name" value="OS08G0526500 PROTEIN"/>
    <property type="match status" value="1"/>
</dbReference>
<protein>
    <recommendedName>
        <fullName evidence="3">SAM domain-containing protein</fullName>
    </recommendedName>
</protein>